<gene>
    <name evidence="2" type="ORF">CA615_07190</name>
</gene>
<evidence type="ECO:0000256" key="1">
    <source>
        <dbReference type="SAM" id="Phobius"/>
    </source>
</evidence>
<name>A0A328Q4L4_9EURY</name>
<dbReference type="OMA" id="KIAPNMV"/>
<comment type="caution">
    <text evidence="2">The sequence shown here is derived from an EMBL/GenBank/DDBJ whole genome shotgun (WGS) entry which is preliminary data.</text>
</comment>
<accession>A0A328Q4L4</accession>
<feature type="transmembrane region" description="Helical" evidence="1">
    <location>
        <begin position="64"/>
        <end position="83"/>
    </location>
</feature>
<proteinExistence type="predicted"/>
<dbReference type="AlphaFoldDB" id="A0A328Q4L4"/>
<keyword evidence="1" id="KW-0472">Membrane</keyword>
<dbReference type="RefSeq" id="WP_011407019.1">
    <property type="nucleotide sequence ID" value="NZ_CATZNA010000089.1"/>
</dbReference>
<sequence>MKSSIRKIALAVSFLAFSAVFLSSMYNFSSLIFPGINYIYQGLGVSVAPNLVTNIVFDFRGFDTLGEALILVSAVVTTMLVFGRGKVNLGGDDDE</sequence>
<keyword evidence="1" id="KW-1133">Transmembrane helix</keyword>
<evidence type="ECO:0000313" key="2">
    <source>
        <dbReference type="EMBL" id="RAP02516.1"/>
    </source>
</evidence>
<organism evidence="2 3">
    <name type="scientific">Methanosphaera stadtmanae</name>
    <dbReference type="NCBI Taxonomy" id="2317"/>
    <lineage>
        <taxon>Archaea</taxon>
        <taxon>Methanobacteriati</taxon>
        <taxon>Methanobacteriota</taxon>
        <taxon>Methanomada group</taxon>
        <taxon>Methanobacteria</taxon>
        <taxon>Methanobacteriales</taxon>
        <taxon>Methanobacteriaceae</taxon>
        <taxon>Methanosphaera</taxon>
    </lineage>
</organism>
<keyword evidence="1" id="KW-0812">Transmembrane</keyword>
<protein>
    <submittedName>
        <fullName evidence="2">EhbH</fullName>
    </submittedName>
</protein>
<evidence type="ECO:0000313" key="3">
    <source>
        <dbReference type="Proteomes" id="UP000248557"/>
    </source>
</evidence>
<dbReference type="GeneID" id="3855135"/>
<dbReference type="EMBL" id="NGJK01000088">
    <property type="protein sequence ID" value="RAP02516.1"/>
    <property type="molecule type" value="Genomic_DNA"/>
</dbReference>
<dbReference type="Proteomes" id="UP000248557">
    <property type="component" value="Unassembled WGS sequence"/>
</dbReference>
<feature type="transmembrane region" description="Helical" evidence="1">
    <location>
        <begin position="38"/>
        <end position="57"/>
    </location>
</feature>
<reference evidence="2 3" key="1">
    <citation type="submission" date="2017-05" db="EMBL/GenBank/DDBJ databases">
        <title>Host range expansion of the Methanosphaera genus to humans and monogastric animals involves recent and extensive reduction in genome content.</title>
        <authorList>
            <person name="Hoedt E.C."/>
            <person name="Volmer J.G."/>
            <person name="Parks D.H."/>
            <person name="Rosewarne C.P."/>
            <person name="Denman S.E."/>
            <person name="Mcsweeney C.S."/>
            <person name="O Cuiv P."/>
            <person name="Hugenholtz P."/>
            <person name="Tyson G.W."/>
            <person name="Morrison M."/>
        </authorList>
    </citation>
    <scope>NUCLEOTIDE SEQUENCE [LARGE SCALE GENOMIC DNA]</scope>
    <source>
        <strain evidence="2 3">PA5</strain>
    </source>
</reference>